<evidence type="ECO:0000313" key="2">
    <source>
        <dbReference type="EMBL" id="KAL3423873.1"/>
    </source>
</evidence>
<gene>
    <name evidence="2" type="ORF">PVAG01_05620</name>
</gene>
<evidence type="ECO:0000256" key="1">
    <source>
        <dbReference type="SAM" id="Phobius"/>
    </source>
</evidence>
<keyword evidence="1" id="KW-0472">Membrane</keyword>
<evidence type="ECO:0008006" key="4">
    <source>
        <dbReference type="Google" id="ProtNLM"/>
    </source>
</evidence>
<dbReference type="EMBL" id="JBFCZG010000004">
    <property type="protein sequence ID" value="KAL3423873.1"/>
    <property type="molecule type" value="Genomic_DNA"/>
</dbReference>
<reference evidence="2 3" key="1">
    <citation type="submission" date="2024-06" db="EMBL/GenBank/DDBJ databases">
        <title>Complete genome of Phlyctema vagabunda strain 19-DSS-EL-015.</title>
        <authorList>
            <person name="Fiorenzani C."/>
        </authorList>
    </citation>
    <scope>NUCLEOTIDE SEQUENCE [LARGE SCALE GENOMIC DNA]</scope>
    <source>
        <strain evidence="2 3">19-DSS-EL-015</strain>
    </source>
</reference>
<name>A0ABR4PKK5_9HELO</name>
<keyword evidence="1" id="KW-0812">Transmembrane</keyword>
<protein>
    <recommendedName>
        <fullName evidence="4">3-hydroxyisobutyrate dehydrogenase protein</fullName>
    </recommendedName>
</protein>
<keyword evidence="1" id="KW-1133">Transmembrane helix</keyword>
<feature type="transmembrane region" description="Helical" evidence="1">
    <location>
        <begin position="582"/>
        <end position="602"/>
    </location>
</feature>
<accession>A0ABR4PKK5</accession>
<dbReference type="Proteomes" id="UP001629113">
    <property type="component" value="Unassembled WGS sequence"/>
</dbReference>
<organism evidence="2 3">
    <name type="scientific">Phlyctema vagabunda</name>
    <dbReference type="NCBI Taxonomy" id="108571"/>
    <lineage>
        <taxon>Eukaryota</taxon>
        <taxon>Fungi</taxon>
        <taxon>Dikarya</taxon>
        <taxon>Ascomycota</taxon>
        <taxon>Pezizomycotina</taxon>
        <taxon>Leotiomycetes</taxon>
        <taxon>Helotiales</taxon>
        <taxon>Dermateaceae</taxon>
        <taxon>Phlyctema</taxon>
    </lineage>
</organism>
<sequence>MEPDTLDVEAQYHHEGSIPLVIAPKPYHDEPPSEEISDAVLSAGSLAVYHDDPLRQSESPEPQRYVSSASGYTSPLIVQATREAHNLQRSGIWRNNTISGNAVPELRLSTWVLGKPCPDSRVSVPKKALRLMRASFASPVFLILAATTFKKYWLPQHIPDRYPEFKGSFHDVLRRPQRILGAADSPGHEDDDESEQKRLVRPRKLIVKNGASWEVVDGDGDHVDKPYIFISYAANQFERIPDETGRLVLSDSASERLKARAEILVQENNVEAYWIDFLRTPHQPEATDDVHRFCDVVRGCEKVCILLGEDANMNRSLAMFGKRLWCLPECLLAPKHEVYVQGGGRSEIVSIIHLPQRSWMRSYTDDAGLVVEGRGDEEDFRLLAEHFSGLLTLSRLELFSVALRAMRALDYFPFERGDIAYCLMGLLRKRPKMVRTDSEEQALARLCLSNDNDRMLERMACMLPTEKDGSKGWIGKKDTFGANVWDIEPLCQIVSICDDEAVIIDGCCGIPIEWGQIPRIEFRGRLSPARARIMRFVLGSAYWWSITAFIAILSVIVLEITESILRSIFKIDRSSRTATYRLYNIMYHFVIGTLLPSLFFGYTAPFYLPLAYGDQVEEAQPFLVGLQGVLPIAELERLAFGNSTGRLRYATSARYLCSPDPLDQPDIAPALDVRRVPEGHVVFTLLNTGSMTVSIFSAPRPPTVALLCGQEGGMLRAVLCSYNESRNALRKETVLRMETTMVDHANKCGWLKLSL</sequence>
<proteinExistence type="predicted"/>
<comment type="caution">
    <text evidence="2">The sequence shown here is derived from an EMBL/GenBank/DDBJ whole genome shotgun (WGS) entry which is preliminary data.</text>
</comment>
<evidence type="ECO:0000313" key="3">
    <source>
        <dbReference type="Proteomes" id="UP001629113"/>
    </source>
</evidence>
<feature type="transmembrane region" description="Helical" evidence="1">
    <location>
        <begin position="541"/>
        <end position="561"/>
    </location>
</feature>
<keyword evidence="3" id="KW-1185">Reference proteome</keyword>